<sequence>MIRRFKSRYGAVPVLLLAALSPFQLAYAQTVTGTIDATITLVAACAVNGDTATSNVDFGSLDFGSVSTFFTSTDAQVDGNGSGNISVQCSPGSDATITIDSGANDAAVAGGGRALANGSVYIPYDIYSDAGFSTVLNNGSTLSVSGDGTAQTVPIYGRAVGVTGLSPGTYTDTISVTLTF</sequence>
<dbReference type="InterPro" id="IPR007893">
    <property type="entry name" value="Spore_coat_U/FanG"/>
</dbReference>
<keyword evidence="3" id="KW-0167">Capsid protein</keyword>
<dbReference type="RefSeq" id="WP_245829215.1">
    <property type="nucleotide sequence ID" value="NZ_FVZE01000004.1"/>
</dbReference>
<feature type="chain" id="PRO_5013205335" evidence="1">
    <location>
        <begin position="29"/>
        <end position="180"/>
    </location>
</feature>
<organism evidence="3 4">
    <name type="scientific">Novosphingobium mathurense</name>
    <dbReference type="NCBI Taxonomy" id="428990"/>
    <lineage>
        <taxon>Bacteria</taxon>
        <taxon>Pseudomonadati</taxon>
        <taxon>Pseudomonadota</taxon>
        <taxon>Alphaproteobacteria</taxon>
        <taxon>Sphingomonadales</taxon>
        <taxon>Sphingomonadaceae</taxon>
        <taxon>Novosphingobium</taxon>
    </lineage>
</organism>
<keyword evidence="1" id="KW-0732">Signal</keyword>
<evidence type="ECO:0000313" key="3">
    <source>
        <dbReference type="EMBL" id="SLK02652.1"/>
    </source>
</evidence>
<dbReference type="SMART" id="SM00972">
    <property type="entry name" value="SCPU"/>
    <property type="match status" value="1"/>
</dbReference>
<evidence type="ECO:0000259" key="2">
    <source>
        <dbReference type="Pfam" id="PF05229"/>
    </source>
</evidence>
<evidence type="ECO:0000313" key="4">
    <source>
        <dbReference type="Proteomes" id="UP000190989"/>
    </source>
</evidence>
<reference evidence="4" key="1">
    <citation type="submission" date="2017-02" db="EMBL/GenBank/DDBJ databases">
        <authorList>
            <person name="Varghese N."/>
            <person name="Submissions S."/>
        </authorList>
    </citation>
    <scope>NUCLEOTIDE SEQUENCE [LARGE SCALE GENOMIC DNA]</scope>
    <source>
        <strain evidence="4">SM117</strain>
    </source>
</reference>
<feature type="signal peptide" evidence="1">
    <location>
        <begin position="1"/>
        <end position="28"/>
    </location>
</feature>
<dbReference type="PANTHER" id="PTHR37089">
    <property type="entry name" value="PROTEIN U-RELATED"/>
    <property type="match status" value="1"/>
</dbReference>
<keyword evidence="4" id="KW-1185">Reference proteome</keyword>
<evidence type="ECO:0000256" key="1">
    <source>
        <dbReference type="SAM" id="SignalP"/>
    </source>
</evidence>
<dbReference type="STRING" id="428990.SAMN06295987_104122"/>
<protein>
    <submittedName>
        <fullName evidence="3">Spore coat protein U (SCPU) domain-containing protein</fullName>
    </submittedName>
</protein>
<gene>
    <name evidence="3" type="ORF">SAMN06295987_104122</name>
</gene>
<dbReference type="EMBL" id="FVZE01000004">
    <property type="protein sequence ID" value="SLK02652.1"/>
    <property type="molecule type" value="Genomic_DNA"/>
</dbReference>
<name>A0A1U6I3Q0_9SPHN</name>
<dbReference type="InterPro" id="IPR053167">
    <property type="entry name" value="Spore_coat_component"/>
</dbReference>
<keyword evidence="3" id="KW-0946">Virion</keyword>
<dbReference type="AlphaFoldDB" id="A0A1U6I3Q0"/>
<proteinExistence type="predicted"/>
<accession>A0A1U6I3Q0</accession>
<feature type="domain" description="Spore coat protein U/FanG" evidence="2">
    <location>
        <begin position="32"/>
        <end position="177"/>
    </location>
</feature>
<dbReference type="Pfam" id="PF05229">
    <property type="entry name" value="SCPU"/>
    <property type="match status" value="1"/>
</dbReference>
<dbReference type="Proteomes" id="UP000190989">
    <property type="component" value="Unassembled WGS sequence"/>
</dbReference>